<dbReference type="KEGG" id="aeh:Mlg_2734"/>
<dbReference type="RefSeq" id="WP_011630467.1">
    <property type="nucleotide sequence ID" value="NC_008340.1"/>
</dbReference>
<dbReference type="SUPFAM" id="SSF52821">
    <property type="entry name" value="Rhodanese/Cell cycle control phosphatase"/>
    <property type="match status" value="1"/>
</dbReference>
<dbReference type="Pfam" id="PF00581">
    <property type="entry name" value="Rhodanese"/>
    <property type="match status" value="1"/>
</dbReference>
<evidence type="ECO:0000313" key="3">
    <source>
        <dbReference type="Proteomes" id="UP000001962"/>
    </source>
</evidence>
<sequence>MVCNSRHHREGKGWRRSGTVPALVVCGLLLSGLLIPGVAATVDDADDPIWHHPHINAEGYRYARYRAATPDSVPEGETVDTGRAQALWAAGEVVAIDVMPVLERKGPDGKPEWVVLEERRHIPGSIWLPNVGAGRLSPEMEAWFADALAELTAGDSNQPLLFYCITDCWMAWNAVRRAAALGYTSLYWYPPGADGWQRAGLPTEPAQPKPRH</sequence>
<evidence type="ECO:0000259" key="1">
    <source>
        <dbReference type="PROSITE" id="PS50206"/>
    </source>
</evidence>
<name>Q0A513_ALKEH</name>
<proteinExistence type="predicted"/>
<dbReference type="InterPro" id="IPR022376">
    <property type="entry name" value="PQQ_CXXCW"/>
</dbReference>
<dbReference type="PROSITE" id="PS50206">
    <property type="entry name" value="RHODANESE_3"/>
    <property type="match status" value="1"/>
</dbReference>
<gene>
    <name evidence="2" type="ordered locus">Mlg_2734</name>
</gene>
<dbReference type="CDD" id="cd00158">
    <property type="entry name" value="RHOD"/>
    <property type="match status" value="1"/>
</dbReference>
<evidence type="ECO:0000313" key="2">
    <source>
        <dbReference type="EMBL" id="ABI58074.1"/>
    </source>
</evidence>
<dbReference type="HOGENOM" id="CLU_094703_0_0_6"/>
<dbReference type="NCBIfam" id="TIGR03865">
    <property type="entry name" value="PQQ_CXXCW"/>
    <property type="match status" value="1"/>
</dbReference>
<protein>
    <submittedName>
        <fullName evidence="2">Rhodanese domain protein</fullName>
    </submittedName>
</protein>
<feature type="domain" description="Rhodanese" evidence="1">
    <location>
        <begin position="109"/>
        <end position="205"/>
    </location>
</feature>
<dbReference type="EMBL" id="CP000453">
    <property type="protein sequence ID" value="ABI58074.1"/>
    <property type="molecule type" value="Genomic_DNA"/>
</dbReference>
<dbReference type="OrthoDB" id="176845at2"/>
<dbReference type="Proteomes" id="UP000001962">
    <property type="component" value="Chromosome"/>
</dbReference>
<keyword evidence="3" id="KW-1185">Reference proteome</keyword>
<organism evidence="2 3">
    <name type="scientific">Alkalilimnicola ehrlichii (strain ATCC BAA-1101 / DSM 17681 / MLHE-1)</name>
    <dbReference type="NCBI Taxonomy" id="187272"/>
    <lineage>
        <taxon>Bacteria</taxon>
        <taxon>Pseudomonadati</taxon>
        <taxon>Pseudomonadota</taxon>
        <taxon>Gammaproteobacteria</taxon>
        <taxon>Chromatiales</taxon>
        <taxon>Ectothiorhodospiraceae</taxon>
        <taxon>Alkalilimnicola</taxon>
    </lineage>
</organism>
<dbReference type="InterPro" id="IPR036873">
    <property type="entry name" value="Rhodanese-like_dom_sf"/>
</dbReference>
<accession>Q0A513</accession>
<dbReference type="eggNOG" id="COG0607">
    <property type="taxonomic scope" value="Bacteria"/>
</dbReference>
<dbReference type="Gene3D" id="3.40.250.10">
    <property type="entry name" value="Rhodanese-like domain"/>
    <property type="match status" value="1"/>
</dbReference>
<dbReference type="SMART" id="SM00450">
    <property type="entry name" value="RHOD"/>
    <property type="match status" value="1"/>
</dbReference>
<reference evidence="3" key="1">
    <citation type="submission" date="2006-08" db="EMBL/GenBank/DDBJ databases">
        <title>Complete sequence of Alkalilimnicola ehrilichei MLHE-1.</title>
        <authorList>
            <person name="Copeland A."/>
            <person name="Lucas S."/>
            <person name="Lapidus A."/>
            <person name="Barry K."/>
            <person name="Detter J.C."/>
            <person name="Glavina del Rio T."/>
            <person name="Hammon N."/>
            <person name="Israni S."/>
            <person name="Dalin E."/>
            <person name="Tice H."/>
            <person name="Pitluck S."/>
            <person name="Sims D."/>
            <person name="Brettin T."/>
            <person name="Bruce D."/>
            <person name="Han C."/>
            <person name="Tapia R."/>
            <person name="Gilna P."/>
            <person name="Schmutz J."/>
            <person name="Larimer F."/>
            <person name="Land M."/>
            <person name="Hauser L."/>
            <person name="Kyrpides N."/>
            <person name="Mikhailova N."/>
            <person name="Oremland R.S."/>
            <person name="Hoeft S.E."/>
            <person name="Switzer-Blum J."/>
            <person name="Kulp T."/>
            <person name="King G."/>
            <person name="Tabita R."/>
            <person name="Witte B."/>
            <person name="Santini J.M."/>
            <person name="Basu P."/>
            <person name="Hollibaugh J.T."/>
            <person name="Xie G."/>
            <person name="Stolz J.F."/>
            <person name="Richardson P."/>
        </authorList>
    </citation>
    <scope>NUCLEOTIDE SEQUENCE [LARGE SCALE GENOMIC DNA]</scope>
    <source>
        <strain evidence="3">ATCC BAA-1101 / DSM 17681 / MLHE-1</strain>
    </source>
</reference>
<dbReference type="AlphaFoldDB" id="Q0A513"/>
<dbReference type="InterPro" id="IPR001763">
    <property type="entry name" value="Rhodanese-like_dom"/>
</dbReference>